<organism evidence="1 2">
    <name type="scientific">Luteococcus peritonei</name>
    <dbReference type="NCBI Taxonomy" id="88874"/>
    <lineage>
        <taxon>Bacteria</taxon>
        <taxon>Bacillati</taxon>
        <taxon>Actinomycetota</taxon>
        <taxon>Actinomycetes</taxon>
        <taxon>Propionibacteriales</taxon>
        <taxon>Propionibacteriaceae</taxon>
        <taxon>Luteococcus</taxon>
    </lineage>
</organism>
<dbReference type="Pfam" id="PF13419">
    <property type="entry name" value="HAD_2"/>
    <property type="match status" value="1"/>
</dbReference>
<dbReference type="Gene3D" id="1.10.150.240">
    <property type="entry name" value="Putative phosphatase, domain 2"/>
    <property type="match status" value="1"/>
</dbReference>
<dbReference type="InterPro" id="IPR041492">
    <property type="entry name" value="HAD_2"/>
</dbReference>
<keyword evidence="2" id="KW-1185">Reference proteome</keyword>
<dbReference type="PANTHER" id="PTHR43481">
    <property type="entry name" value="FRUCTOSE-1-PHOSPHATE PHOSPHATASE"/>
    <property type="match status" value="1"/>
</dbReference>
<comment type="caution">
    <text evidence="1">The sequence shown here is derived from an EMBL/GenBank/DDBJ whole genome shotgun (WGS) entry which is preliminary data.</text>
</comment>
<dbReference type="InterPro" id="IPR036412">
    <property type="entry name" value="HAD-like_sf"/>
</dbReference>
<dbReference type="SFLD" id="SFLDS00003">
    <property type="entry name" value="Haloacid_Dehalogenase"/>
    <property type="match status" value="1"/>
</dbReference>
<keyword evidence="1" id="KW-0378">Hydrolase</keyword>
<dbReference type="NCBIfam" id="TIGR01509">
    <property type="entry name" value="HAD-SF-IA-v3"/>
    <property type="match status" value="1"/>
</dbReference>
<accession>A0ABW4RW73</accession>
<dbReference type="InterPro" id="IPR051806">
    <property type="entry name" value="HAD-like_SPP"/>
</dbReference>
<evidence type="ECO:0000313" key="2">
    <source>
        <dbReference type="Proteomes" id="UP001597326"/>
    </source>
</evidence>
<dbReference type="EMBL" id="JBHUFZ010000023">
    <property type="protein sequence ID" value="MFD1890587.1"/>
    <property type="molecule type" value="Genomic_DNA"/>
</dbReference>
<sequence length="216" mass="23039">MAIPALSGRLFQGVIFDLDQTLVDSRESLAITWGTWMREYQITPDPSRNWGGWTSEDIIRLCLPEERVAEGLARMEELETTTTTGIVPLPGAQHALAALPRERVAVGTSGSHHVARARLAAAGLEVPSVLVTASDVEHGKPAPDVFLQAAHGLGLDPADCLVVEDAPLGLDAARAAGMASLALLTSTPREQLQADAVVADLSEVHWEVTREGIRLS</sequence>
<dbReference type="SFLD" id="SFLDG01129">
    <property type="entry name" value="C1.5:_HAD__Beta-PGM__Phosphata"/>
    <property type="match status" value="1"/>
</dbReference>
<reference evidence="2" key="1">
    <citation type="journal article" date="2019" name="Int. J. Syst. Evol. Microbiol.">
        <title>The Global Catalogue of Microorganisms (GCM) 10K type strain sequencing project: providing services to taxonomists for standard genome sequencing and annotation.</title>
        <authorList>
            <consortium name="The Broad Institute Genomics Platform"/>
            <consortium name="The Broad Institute Genome Sequencing Center for Infectious Disease"/>
            <person name="Wu L."/>
            <person name="Ma J."/>
        </authorList>
    </citation>
    <scope>NUCLEOTIDE SEQUENCE [LARGE SCALE GENOMIC DNA]</scope>
    <source>
        <strain evidence="2">CAIM 431</strain>
    </source>
</reference>
<dbReference type="InterPro" id="IPR006439">
    <property type="entry name" value="HAD-SF_hydro_IA"/>
</dbReference>
<dbReference type="GO" id="GO:0016787">
    <property type="term" value="F:hydrolase activity"/>
    <property type="evidence" value="ECO:0007669"/>
    <property type="project" value="UniProtKB-KW"/>
</dbReference>
<dbReference type="PANTHER" id="PTHR43481:SF4">
    <property type="entry name" value="GLYCEROL-1-PHOSPHATE PHOSPHOHYDROLASE 1-RELATED"/>
    <property type="match status" value="1"/>
</dbReference>
<name>A0ABW4RW73_9ACTN</name>
<proteinExistence type="predicted"/>
<dbReference type="InterPro" id="IPR023214">
    <property type="entry name" value="HAD_sf"/>
</dbReference>
<gene>
    <name evidence="1" type="ORF">ACFSCS_10415</name>
</gene>
<protein>
    <submittedName>
        <fullName evidence="1">HAD-IA family hydrolase</fullName>
    </submittedName>
</protein>
<dbReference type="Gene3D" id="3.40.50.1000">
    <property type="entry name" value="HAD superfamily/HAD-like"/>
    <property type="match status" value="1"/>
</dbReference>
<dbReference type="RefSeq" id="WP_343873779.1">
    <property type="nucleotide sequence ID" value="NZ_BAAAIX010000020.1"/>
</dbReference>
<evidence type="ECO:0000313" key="1">
    <source>
        <dbReference type="EMBL" id="MFD1890587.1"/>
    </source>
</evidence>
<dbReference type="Proteomes" id="UP001597326">
    <property type="component" value="Unassembled WGS sequence"/>
</dbReference>
<dbReference type="SUPFAM" id="SSF56784">
    <property type="entry name" value="HAD-like"/>
    <property type="match status" value="1"/>
</dbReference>
<dbReference type="InterPro" id="IPR023198">
    <property type="entry name" value="PGP-like_dom2"/>
</dbReference>